<keyword evidence="13" id="KW-0812">Transmembrane</keyword>
<keyword evidence="6 11" id="KW-0349">Heme</keyword>
<dbReference type="OrthoDB" id="1470350at2759"/>
<dbReference type="InterPro" id="IPR001128">
    <property type="entry name" value="Cyt_P450"/>
</dbReference>
<dbReference type="GO" id="GO:0005506">
    <property type="term" value="F:iron ion binding"/>
    <property type="evidence" value="ECO:0007669"/>
    <property type="project" value="InterPro"/>
</dbReference>
<dbReference type="PANTHER" id="PTHR24291">
    <property type="entry name" value="CYTOCHROME P450 FAMILY 4"/>
    <property type="match status" value="1"/>
</dbReference>
<keyword evidence="8 12" id="KW-0560">Oxidoreductase</keyword>
<keyword evidence="13" id="KW-0472">Membrane</keyword>
<evidence type="ECO:0000256" key="11">
    <source>
        <dbReference type="PIRSR" id="PIRSR602403-1"/>
    </source>
</evidence>
<keyword evidence="9 11" id="KW-0408">Iron</keyword>
<evidence type="ECO:0000313" key="14">
    <source>
        <dbReference type="EMBL" id="KAG5684358.1"/>
    </source>
</evidence>
<comment type="similarity">
    <text evidence="5 12">Belongs to the cytochrome P450 family.</text>
</comment>
<dbReference type="PANTHER" id="PTHR24291:SF50">
    <property type="entry name" value="BIFUNCTIONAL ALBAFLAVENONE MONOOXYGENASE_TERPENE SYNTHASE"/>
    <property type="match status" value="1"/>
</dbReference>
<evidence type="ECO:0000256" key="1">
    <source>
        <dbReference type="ARBA" id="ARBA00001971"/>
    </source>
</evidence>
<evidence type="ECO:0000313" key="15">
    <source>
        <dbReference type="Proteomes" id="UP001107558"/>
    </source>
</evidence>
<keyword evidence="15" id="KW-1185">Reference proteome</keyword>
<dbReference type="AlphaFoldDB" id="A0A9J6CRV7"/>
<dbReference type="GO" id="GO:0020037">
    <property type="term" value="F:heme binding"/>
    <property type="evidence" value="ECO:0007669"/>
    <property type="project" value="InterPro"/>
</dbReference>
<keyword evidence="13" id="KW-1133">Transmembrane helix</keyword>
<dbReference type="GO" id="GO:0004497">
    <property type="term" value="F:monooxygenase activity"/>
    <property type="evidence" value="ECO:0007669"/>
    <property type="project" value="UniProtKB-KW"/>
</dbReference>
<evidence type="ECO:0000256" key="12">
    <source>
        <dbReference type="RuleBase" id="RU000461"/>
    </source>
</evidence>
<dbReference type="Proteomes" id="UP001107558">
    <property type="component" value="Chromosome 1"/>
</dbReference>
<evidence type="ECO:0000256" key="5">
    <source>
        <dbReference type="ARBA" id="ARBA00010617"/>
    </source>
</evidence>
<evidence type="ECO:0000256" key="10">
    <source>
        <dbReference type="ARBA" id="ARBA00023033"/>
    </source>
</evidence>
<dbReference type="InterPro" id="IPR050196">
    <property type="entry name" value="Cytochrome_P450_Monoox"/>
</dbReference>
<evidence type="ECO:0000256" key="13">
    <source>
        <dbReference type="SAM" id="Phobius"/>
    </source>
</evidence>
<comment type="cofactor">
    <cofactor evidence="1 11">
        <name>heme</name>
        <dbReference type="ChEBI" id="CHEBI:30413"/>
    </cofactor>
</comment>
<reference evidence="14" key="1">
    <citation type="submission" date="2021-03" db="EMBL/GenBank/DDBJ databases">
        <title>Chromosome level genome of the anhydrobiotic midge Polypedilum vanderplanki.</title>
        <authorList>
            <person name="Yoshida Y."/>
            <person name="Kikawada T."/>
            <person name="Gusev O."/>
        </authorList>
    </citation>
    <scope>NUCLEOTIDE SEQUENCE</scope>
    <source>
        <strain evidence="14">NIAS01</strain>
        <tissue evidence="14">Whole body or cell culture</tissue>
    </source>
</reference>
<comment type="function">
    <text evidence="2">May be involved in the metabolism of insect hormones and in the breakdown of synthetic insecticides.</text>
</comment>
<comment type="caution">
    <text evidence="14">The sequence shown here is derived from an EMBL/GenBank/DDBJ whole genome shotgun (WGS) entry which is preliminary data.</text>
</comment>
<feature type="transmembrane region" description="Helical" evidence="13">
    <location>
        <begin position="284"/>
        <end position="307"/>
    </location>
</feature>
<dbReference type="InterPro" id="IPR002403">
    <property type="entry name" value="Cyt_P450_E_grp-IV"/>
</dbReference>
<dbReference type="InterPro" id="IPR017972">
    <property type="entry name" value="Cyt_P450_CS"/>
</dbReference>
<evidence type="ECO:0000256" key="4">
    <source>
        <dbReference type="ARBA" id="ARBA00004406"/>
    </source>
</evidence>
<evidence type="ECO:0000256" key="6">
    <source>
        <dbReference type="ARBA" id="ARBA00022617"/>
    </source>
</evidence>
<evidence type="ECO:0008006" key="16">
    <source>
        <dbReference type="Google" id="ProtNLM"/>
    </source>
</evidence>
<evidence type="ECO:0000256" key="2">
    <source>
        <dbReference type="ARBA" id="ARBA00003690"/>
    </source>
</evidence>
<sequence length="481" mass="55931">MTIFLSLVLTLFIVSVISYISYRWKRRRFYELASKIPGPEGLPLLGEIPNFATVNFKDYAKKLLSYADPNSTLIKGWFGPLLMIITEDADCIHTLFNSPNSMTKPWYFYNAIYMDQGLLVTNGEQYDRHRKILNKSFTPSMLQIFIPTFCNKSQICIDHLEKHLDGIPIDIYDYVGTCTLEVFCFGHLNYDRDFYGSHMIELIEKTRPLVMKKMFSPWYNFKPLYKLTSISRQMEQYYQVLVDIIEEVKQIHRVSPNTDMKDTVINVLMNSKYKFDDDEIRDEIATFIFAGYETTAIALASIFLMLAMHKDCQQKLIDEIDEILTSDDEITNEDLSKFTYTDMVIKESLRLFGPGGAIGRQTTDEMEVGGYTVPKGACFILSVYGMHRSPKYWGNDAHLFKPERFEPERIKNVNPHAYAPFSGGKRICPGFKYSIMFMKIFLAKFFKTYTVDTKLKYEDISLEMTPTMVIAQKYMVTLKKR</sequence>
<comment type="subcellular location">
    <subcellularLocation>
        <location evidence="4">Endoplasmic reticulum membrane</location>
        <topology evidence="4">Peripheral membrane protein</topology>
    </subcellularLocation>
    <subcellularLocation>
        <location evidence="3">Microsome membrane</location>
        <topology evidence="3">Peripheral membrane protein</topology>
    </subcellularLocation>
</comment>
<evidence type="ECO:0000256" key="7">
    <source>
        <dbReference type="ARBA" id="ARBA00022723"/>
    </source>
</evidence>
<dbReference type="InterPro" id="IPR036396">
    <property type="entry name" value="Cyt_P450_sf"/>
</dbReference>
<accession>A0A9J6CRV7</accession>
<dbReference type="GO" id="GO:0005789">
    <property type="term" value="C:endoplasmic reticulum membrane"/>
    <property type="evidence" value="ECO:0007669"/>
    <property type="project" value="UniProtKB-SubCell"/>
</dbReference>
<keyword evidence="7 11" id="KW-0479">Metal-binding</keyword>
<dbReference type="PRINTS" id="PR00465">
    <property type="entry name" value="EP450IV"/>
</dbReference>
<proteinExistence type="inferred from homology"/>
<dbReference type="EMBL" id="JADBJN010000001">
    <property type="protein sequence ID" value="KAG5684358.1"/>
    <property type="molecule type" value="Genomic_DNA"/>
</dbReference>
<dbReference type="PROSITE" id="PS00086">
    <property type="entry name" value="CYTOCHROME_P450"/>
    <property type="match status" value="1"/>
</dbReference>
<protein>
    <recommendedName>
        <fullName evidence="16">Cytochrome P450</fullName>
    </recommendedName>
</protein>
<evidence type="ECO:0000256" key="3">
    <source>
        <dbReference type="ARBA" id="ARBA00004174"/>
    </source>
</evidence>
<name>A0A9J6CRV7_POLVA</name>
<dbReference type="PRINTS" id="PR00385">
    <property type="entry name" value="P450"/>
</dbReference>
<dbReference type="SUPFAM" id="SSF48264">
    <property type="entry name" value="Cytochrome P450"/>
    <property type="match status" value="1"/>
</dbReference>
<gene>
    <name evidence="14" type="ORF">PVAND_013593</name>
</gene>
<evidence type="ECO:0000256" key="8">
    <source>
        <dbReference type="ARBA" id="ARBA00023002"/>
    </source>
</evidence>
<evidence type="ECO:0000256" key="9">
    <source>
        <dbReference type="ARBA" id="ARBA00023004"/>
    </source>
</evidence>
<feature type="binding site" description="axial binding residue" evidence="11">
    <location>
        <position position="428"/>
    </location>
    <ligand>
        <name>heme</name>
        <dbReference type="ChEBI" id="CHEBI:30413"/>
    </ligand>
    <ligandPart>
        <name>Fe</name>
        <dbReference type="ChEBI" id="CHEBI:18248"/>
    </ligandPart>
</feature>
<organism evidence="14 15">
    <name type="scientific">Polypedilum vanderplanki</name>
    <name type="common">Sleeping chironomid midge</name>
    <dbReference type="NCBI Taxonomy" id="319348"/>
    <lineage>
        <taxon>Eukaryota</taxon>
        <taxon>Metazoa</taxon>
        <taxon>Ecdysozoa</taxon>
        <taxon>Arthropoda</taxon>
        <taxon>Hexapoda</taxon>
        <taxon>Insecta</taxon>
        <taxon>Pterygota</taxon>
        <taxon>Neoptera</taxon>
        <taxon>Endopterygota</taxon>
        <taxon>Diptera</taxon>
        <taxon>Nematocera</taxon>
        <taxon>Chironomoidea</taxon>
        <taxon>Chironomidae</taxon>
        <taxon>Chironominae</taxon>
        <taxon>Polypedilum</taxon>
        <taxon>Polypedilum</taxon>
    </lineage>
</organism>
<dbReference type="GO" id="GO:0016705">
    <property type="term" value="F:oxidoreductase activity, acting on paired donors, with incorporation or reduction of molecular oxygen"/>
    <property type="evidence" value="ECO:0007669"/>
    <property type="project" value="InterPro"/>
</dbReference>
<dbReference type="Gene3D" id="1.10.630.10">
    <property type="entry name" value="Cytochrome P450"/>
    <property type="match status" value="1"/>
</dbReference>
<dbReference type="Pfam" id="PF00067">
    <property type="entry name" value="p450"/>
    <property type="match status" value="1"/>
</dbReference>
<keyword evidence="10 12" id="KW-0503">Monooxygenase</keyword>